<evidence type="ECO:0000313" key="6">
    <source>
        <dbReference type="Proteomes" id="UP001230156"/>
    </source>
</evidence>
<dbReference type="Proteomes" id="UP001230156">
    <property type="component" value="Unassembled WGS sequence"/>
</dbReference>
<dbReference type="PROSITE" id="PS50949">
    <property type="entry name" value="HTH_GNTR"/>
    <property type="match status" value="1"/>
</dbReference>
<dbReference type="SMART" id="SM00345">
    <property type="entry name" value="HTH_GNTR"/>
    <property type="match status" value="1"/>
</dbReference>
<dbReference type="InterPro" id="IPR036388">
    <property type="entry name" value="WH-like_DNA-bd_sf"/>
</dbReference>
<gene>
    <name evidence="5" type="ORF">Q8A70_08640</name>
</gene>
<dbReference type="EMBL" id="JAUYVI010000003">
    <property type="protein sequence ID" value="MDQ7247732.1"/>
    <property type="molecule type" value="Genomic_DNA"/>
</dbReference>
<evidence type="ECO:0000256" key="3">
    <source>
        <dbReference type="ARBA" id="ARBA00023163"/>
    </source>
</evidence>
<dbReference type="InterPro" id="IPR011711">
    <property type="entry name" value="GntR_C"/>
</dbReference>
<organism evidence="5 6">
    <name type="scientific">Dongia sedimenti</name>
    <dbReference type="NCBI Taxonomy" id="3064282"/>
    <lineage>
        <taxon>Bacteria</taxon>
        <taxon>Pseudomonadati</taxon>
        <taxon>Pseudomonadota</taxon>
        <taxon>Alphaproteobacteria</taxon>
        <taxon>Rhodospirillales</taxon>
        <taxon>Dongiaceae</taxon>
        <taxon>Dongia</taxon>
    </lineage>
</organism>
<dbReference type="PANTHER" id="PTHR43537">
    <property type="entry name" value="TRANSCRIPTIONAL REGULATOR, GNTR FAMILY"/>
    <property type="match status" value="1"/>
</dbReference>
<dbReference type="SUPFAM" id="SSF46785">
    <property type="entry name" value="Winged helix' DNA-binding domain"/>
    <property type="match status" value="1"/>
</dbReference>
<proteinExistence type="predicted"/>
<dbReference type="Pfam" id="PF07729">
    <property type="entry name" value="FCD"/>
    <property type="match status" value="1"/>
</dbReference>
<keyword evidence="6" id="KW-1185">Reference proteome</keyword>
<keyword evidence="3" id="KW-0804">Transcription</keyword>
<dbReference type="CDD" id="cd07377">
    <property type="entry name" value="WHTH_GntR"/>
    <property type="match status" value="1"/>
</dbReference>
<evidence type="ECO:0000259" key="4">
    <source>
        <dbReference type="PROSITE" id="PS50949"/>
    </source>
</evidence>
<dbReference type="PANTHER" id="PTHR43537:SF24">
    <property type="entry name" value="GLUCONATE OPERON TRANSCRIPTIONAL REPRESSOR"/>
    <property type="match status" value="1"/>
</dbReference>
<dbReference type="InterPro" id="IPR008920">
    <property type="entry name" value="TF_FadR/GntR_C"/>
</dbReference>
<dbReference type="RefSeq" id="WP_379955166.1">
    <property type="nucleotide sequence ID" value="NZ_JAUYVI010000003.1"/>
</dbReference>
<dbReference type="Gene3D" id="1.10.10.10">
    <property type="entry name" value="Winged helix-like DNA-binding domain superfamily/Winged helix DNA-binding domain"/>
    <property type="match status" value="1"/>
</dbReference>
<sequence>MAGEPTTLNTAQTIAQALREQILSGELAPHTRVTQRDLAAKFGFSPMPARDAVKMLLAEGLVVQEGSKTIVVAPVNTEDFVEIMDMRTLLEPRALELSIPKLTPEDLAAARAALARSGTTSDPRQVVANHWDFHRALYRRAGRPRLLNLIEQHHNLLARYLLPSWAQYGVMDDWAGDEVELMELAEQQRVQEAVAWLKHDLVDAKDRVVRTTRQ</sequence>
<dbReference type="SUPFAM" id="SSF48008">
    <property type="entry name" value="GntR ligand-binding domain-like"/>
    <property type="match status" value="1"/>
</dbReference>
<evidence type="ECO:0000313" key="5">
    <source>
        <dbReference type="EMBL" id="MDQ7247732.1"/>
    </source>
</evidence>
<evidence type="ECO:0000256" key="1">
    <source>
        <dbReference type="ARBA" id="ARBA00023015"/>
    </source>
</evidence>
<keyword evidence="1" id="KW-0805">Transcription regulation</keyword>
<evidence type="ECO:0000256" key="2">
    <source>
        <dbReference type="ARBA" id="ARBA00023125"/>
    </source>
</evidence>
<reference evidence="6" key="1">
    <citation type="submission" date="2023-08" db="EMBL/GenBank/DDBJ databases">
        <title>Rhodospirillaceae gen. nov., a novel taxon isolated from the Yangtze River Yuezi River estuary sludge.</title>
        <authorList>
            <person name="Ruan L."/>
        </authorList>
    </citation>
    <scope>NUCLEOTIDE SEQUENCE [LARGE SCALE GENOMIC DNA]</scope>
    <source>
        <strain evidence="6">R-7</strain>
    </source>
</reference>
<comment type="caution">
    <text evidence="5">The sequence shown here is derived from an EMBL/GenBank/DDBJ whole genome shotgun (WGS) entry which is preliminary data.</text>
</comment>
<dbReference type="InterPro" id="IPR000524">
    <property type="entry name" value="Tscrpt_reg_HTH_GntR"/>
</dbReference>
<name>A0ABU0YJ40_9PROT</name>
<dbReference type="SMART" id="SM00895">
    <property type="entry name" value="FCD"/>
    <property type="match status" value="1"/>
</dbReference>
<dbReference type="InterPro" id="IPR036390">
    <property type="entry name" value="WH_DNA-bd_sf"/>
</dbReference>
<feature type="domain" description="HTH gntR-type" evidence="4">
    <location>
        <begin position="8"/>
        <end position="75"/>
    </location>
</feature>
<protein>
    <submittedName>
        <fullName evidence="5">GntR family transcriptional regulator</fullName>
    </submittedName>
</protein>
<dbReference type="Gene3D" id="1.20.120.530">
    <property type="entry name" value="GntR ligand-binding domain-like"/>
    <property type="match status" value="1"/>
</dbReference>
<dbReference type="Pfam" id="PF00392">
    <property type="entry name" value="GntR"/>
    <property type="match status" value="1"/>
</dbReference>
<accession>A0ABU0YJ40</accession>
<keyword evidence="2" id="KW-0238">DNA-binding</keyword>